<organism evidence="1">
    <name type="scientific">Leptolyngbya boryana CZ1</name>
    <dbReference type="NCBI Taxonomy" id="3060204"/>
    <lineage>
        <taxon>Bacteria</taxon>
        <taxon>Bacillati</taxon>
        <taxon>Cyanobacteriota</taxon>
        <taxon>Cyanophyceae</taxon>
        <taxon>Leptolyngbyales</taxon>
        <taxon>Leptolyngbyaceae</taxon>
        <taxon>Leptolyngbya group</taxon>
        <taxon>Leptolyngbya</taxon>
    </lineage>
</organism>
<gene>
    <name evidence="1" type="ORF">Q2T42_08660</name>
</gene>
<sequence>MSIQSQLTNFSSLELARSHCLVLAIVAKTICLSLPEYCAEWKP</sequence>
<reference evidence="1" key="1">
    <citation type="journal article" date="2023" name="Plants (Basel)">
        <title>Genomic Analysis of Leptolyngbya boryana CZ1 Reveals Efficient Carbon Fixation Modules.</title>
        <authorList>
            <person name="Bai X."/>
            <person name="Wang H."/>
            <person name="Cheng W."/>
            <person name="Wang J."/>
            <person name="Ma M."/>
            <person name="Hu H."/>
            <person name="Song Z."/>
            <person name="Ma H."/>
            <person name="Fan Y."/>
            <person name="Du C."/>
            <person name="Xu J."/>
        </authorList>
    </citation>
    <scope>NUCLEOTIDE SEQUENCE</scope>
    <source>
        <strain evidence="1">CZ1</strain>
    </source>
</reference>
<dbReference type="AlphaFoldDB" id="A0AA97AQR1"/>
<dbReference type="EMBL" id="CP130144">
    <property type="protein sequence ID" value="WNZ47903.1"/>
    <property type="molecule type" value="Genomic_DNA"/>
</dbReference>
<protein>
    <submittedName>
        <fullName evidence="1">Uncharacterized protein</fullName>
    </submittedName>
</protein>
<proteinExistence type="predicted"/>
<name>A0AA97AQR1_LEPBY</name>
<accession>A0AA97AQR1</accession>
<reference evidence="1" key="2">
    <citation type="submission" date="2023-07" db="EMBL/GenBank/DDBJ databases">
        <authorList>
            <person name="Bai X.-H."/>
            <person name="Wang H.-H."/>
            <person name="Wang J."/>
            <person name="Ma M.-Y."/>
            <person name="Hu H.-H."/>
            <person name="Song Z.-L."/>
            <person name="Ma H.-G."/>
            <person name="Fan Y."/>
            <person name="Du C.-Y."/>
            <person name="Xu J.-C."/>
        </authorList>
    </citation>
    <scope>NUCLEOTIDE SEQUENCE</scope>
    <source>
        <strain evidence="1">CZ1</strain>
    </source>
</reference>
<dbReference type="RefSeq" id="WP_316428363.1">
    <property type="nucleotide sequence ID" value="NZ_CP130144.1"/>
</dbReference>
<evidence type="ECO:0000313" key="1">
    <source>
        <dbReference type="EMBL" id="WNZ47903.1"/>
    </source>
</evidence>